<proteinExistence type="predicted"/>
<dbReference type="GeneID" id="107264798"/>
<dbReference type="AlphaFoldDB" id="A0AAJ7FFA2"/>
<accession>A0AAJ7FFA2</accession>
<name>A0AAJ7FFA2_CEPCN</name>
<dbReference type="KEGG" id="ccin:107264798"/>
<evidence type="ECO:0000259" key="2">
    <source>
        <dbReference type="Pfam" id="PF01553"/>
    </source>
</evidence>
<evidence type="ECO:0000313" key="3">
    <source>
        <dbReference type="Proteomes" id="UP000694920"/>
    </source>
</evidence>
<gene>
    <name evidence="4" type="primary">LOC107264798</name>
</gene>
<dbReference type="Pfam" id="PF01553">
    <property type="entry name" value="Acyltransferase"/>
    <property type="match status" value="1"/>
</dbReference>
<dbReference type="GO" id="GO:0016020">
    <property type="term" value="C:membrane"/>
    <property type="evidence" value="ECO:0007669"/>
    <property type="project" value="TreeGrafter"/>
</dbReference>
<evidence type="ECO:0000313" key="4">
    <source>
        <dbReference type="RefSeq" id="XP_015588937.1"/>
    </source>
</evidence>
<dbReference type="GO" id="GO:0016746">
    <property type="term" value="F:acyltransferase activity"/>
    <property type="evidence" value="ECO:0007669"/>
    <property type="project" value="InterPro"/>
</dbReference>
<feature type="transmembrane region" description="Helical" evidence="1">
    <location>
        <begin position="31"/>
        <end position="59"/>
    </location>
</feature>
<dbReference type="SUPFAM" id="SSF69593">
    <property type="entry name" value="Glycerol-3-phosphate (1)-acyltransferase"/>
    <property type="match status" value="1"/>
</dbReference>
<feature type="domain" description="Phospholipid/glycerol acyltransferase" evidence="2">
    <location>
        <begin position="97"/>
        <end position="221"/>
    </location>
</feature>
<keyword evidence="1" id="KW-1133">Transmembrane helix</keyword>
<dbReference type="PANTHER" id="PTHR22753">
    <property type="entry name" value="TRANSMEMBRANE PROTEIN 68"/>
    <property type="match status" value="1"/>
</dbReference>
<dbReference type="Proteomes" id="UP000694920">
    <property type="component" value="Unplaced"/>
</dbReference>
<keyword evidence="3" id="KW-1185">Reference proteome</keyword>
<keyword evidence="1 4" id="KW-0812">Transmembrane</keyword>
<organism evidence="3 4">
    <name type="scientific">Cephus cinctus</name>
    <name type="common">Wheat stem sawfly</name>
    <dbReference type="NCBI Taxonomy" id="211228"/>
    <lineage>
        <taxon>Eukaryota</taxon>
        <taxon>Metazoa</taxon>
        <taxon>Ecdysozoa</taxon>
        <taxon>Arthropoda</taxon>
        <taxon>Hexapoda</taxon>
        <taxon>Insecta</taxon>
        <taxon>Pterygota</taxon>
        <taxon>Neoptera</taxon>
        <taxon>Endopterygota</taxon>
        <taxon>Hymenoptera</taxon>
        <taxon>Cephoidea</taxon>
        <taxon>Cephidae</taxon>
        <taxon>Cephus</taxon>
    </lineage>
</organism>
<dbReference type="RefSeq" id="XP_015588937.1">
    <property type="nucleotide sequence ID" value="XM_015733451.2"/>
</dbReference>
<keyword evidence="1" id="KW-0472">Membrane</keyword>
<dbReference type="CDD" id="cd07987">
    <property type="entry name" value="LPLAT_MGAT-like"/>
    <property type="match status" value="1"/>
</dbReference>
<dbReference type="PANTHER" id="PTHR22753:SF14">
    <property type="entry name" value="MONOACYLGLYCEROL_DIACYLGLYCEROL O-ACYLTRANSFERASE"/>
    <property type="match status" value="1"/>
</dbReference>
<protein>
    <submittedName>
        <fullName evidence="4">Transmembrane protein 68</fullName>
    </submittedName>
</protein>
<sequence>MFSILSSIWQIVEYTIVDYIDVDFTLWLTWLLLPLLITFLLPLIIAVLLYVTVLILYVYKLHRARLRHAYELDWRNASRSVVAAVWDAHGWIWHGYEVVGLEKIPENESVLFVYYHGAIPTDLYYFISKVFLSNSKLIHTVADRFLFKVPGWSIISDALKVIPGTVQTCSAILKEGNMLAISPGGVYEAQFGDSYYRLMWKKRLGFAKVALDAKVSIIPIFTKNIREAFRTISWGRRFWLRLYAATRFPFVPIYGGFPVKLTTYVGNPIPYDGNLTPEELRTKVATALEELINEHQNVPGSITRALFERVYQPPSKRQHQL</sequence>
<reference evidence="4" key="1">
    <citation type="submission" date="2025-08" db="UniProtKB">
        <authorList>
            <consortium name="RefSeq"/>
        </authorList>
    </citation>
    <scope>IDENTIFICATION</scope>
</reference>
<evidence type="ECO:0000256" key="1">
    <source>
        <dbReference type="SAM" id="Phobius"/>
    </source>
</evidence>
<dbReference type="InterPro" id="IPR002123">
    <property type="entry name" value="Plipid/glycerol_acylTrfase"/>
</dbReference>